<accession>A0A3E4LPE7</accession>
<dbReference type="GO" id="GO:0000287">
    <property type="term" value="F:magnesium ion binding"/>
    <property type="evidence" value="ECO:0007669"/>
    <property type="project" value="TreeGrafter"/>
</dbReference>
<comment type="caution">
    <text evidence="1">The sequence shown here is derived from an EMBL/GenBank/DDBJ whole genome shotgun (WGS) entry which is preliminary data.</text>
</comment>
<dbReference type="PANTHER" id="PTHR10000">
    <property type="entry name" value="PHOSPHOSERINE PHOSPHATASE"/>
    <property type="match status" value="1"/>
</dbReference>
<sequence>MRFVEYVNFPITKCLVSGKEQCLEKLERKLQSYFGNQLSIYRSEPFFLEIMPANVNKAQALEKLLKYLKYNRKMLIACGDGLNDISMIEYAGIGVAMGNAQDIVKEKADFITKSNAEDGVANAIDIFWADNKKIMSGEHENN</sequence>
<gene>
    <name evidence="1" type="ORF">DXD17_08405</name>
</gene>
<name>A0A3E4LPE7_9FIRM</name>
<dbReference type="PROSITE" id="PS01229">
    <property type="entry name" value="COF_2"/>
    <property type="match status" value="1"/>
</dbReference>
<evidence type="ECO:0000313" key="1">
    <source>
        <dbReference type="EMBL" id="RGK39308.1"/>
    </source>
</evidence>
<dbReference type="Proteomes" id="UP000260793">
    <property type="component" value="Unassembled WGS sequence"/>
</dbReference>
<protein>
    <submittedName>
        <fullName evidence="1">HAD-IIB family hydrolase</fullName>
    </submittedName>
</protein>
<dbReference type="AlphaFoldDB" id="A0A3E4LPE7"/>
<dbReference type="Gene3D" id="3.40.50.1000">
    <property type="entry name" value="HAD superfamily/HAD-like"/>
    <property type="match status" value="1"/>
</dbReference>
<dbReference type="InterPro" id="IPR023214">
    <property type="entry name" value="HAD_sf"/>
</dbReference>
<dbReference type="Pfam" id="PF08282">
    <property type="entry name" value="Hydrolase_3"/>
    <property type="match status" value="1"/>
</dbReference>
<evidence type="ECO:0000313" key="2">
    <source>
        <dbReference type="Proteomes" id="UP000260793"/>
    </source>
</evidence>
<dbReference type="PANTHER" id="PTHR10000:SF8">
    <property type="entry name" value="HAD SUPERFAMILY HYDROLASE-LIKE, TYPE 3"/>
    <property type="match status" value="1"/>
</dbReference>
<dbReference type="Gene3D" id="3.30.1240.10">
    <property type="match status" value="1"/>
</dbReference>
<dbReference type="GO" id="GO:0005829">
    <property type="term" value="C:cytosol"/>
    <property type="evidence" value="ECO:0007669"/>
    <property type="project" value="TreeGrafter"/>
</dbReference>
<dbReference type="EMBL" id="QSQN01000020">
    <property type="protein sequence ID" value="RGK39308.1"/>
    <property type="molecule type" value="Genomic_DNA"/>
</dbReference>
<keyword evidence="1" id="KW-0378">Hydrolase</keyword>
<dbReference type="RefSeq" id="WP_117688225.1">
    <property type="nucleotide sequence ID" value="NZ_DAWAXO010000043.1"/>
</dbReference>
<proteinExistence type="predicted"/>
<organism evidence="1 2">
    <name type="scientific">[Ruminococcus] lactaris</name>
    <dbReference type="NCBI Taxonomy" id="46228"/>
    <lineage>
        <taxon>Bacteria</taxon>
        <taxon>Bacillati</taxon>
        <taxon>Bacillota</taxon>
        <taxon>Clostridia</taxon>
        <taxon>Lachnospirales</taxon>
        <taxon>Lachnospiraceae</taxon>
        <taxon>Mediterraneibacter</taxon>
    </lineage>
</organism>
<dbReference type="NCBIfam" id="TIGR01484">
    <property type="entry name" value="HAD-SF-IIB"/>
    <property type="match status" value="1"/>
</dbReference>
<dbReference type="InterPro" id="IPR036412">
    <property type="entry name" value="HAD-like_sf"/>
</dbReference>
<dbReference type="SUPFAM" id="SSF56784">
    <property type="entry name" value="HAD-like"/>
    <property type="match status" value="1"/>
</dbReference>
<dbReference type="InterPro" id="IPR006379">
    <property type="entry name" value="HAD-SF_hydro_IIB"/>
</dbReference>
<dbReference type="GO" id="GO:0016791">
    <property type="term" value="F:phosphatase activity"/>
    <property type="evidence" value="ECO:0007669"/>
    <property type="project" value="TreeGrafter"/>
</dbReference>
<reference evidence="1 2" key="1">
    <citation type="submission" date="2018-08" db="EMBL/GenBank/DDBJ databases">
        <title>A genome reference for cultivated species of the human gut microbiota.</title>
        <authorList>
            <person name="Zou Y."/>
            <person name="Xue W."/>
            <person name="Luo G."/>
        </authorList>
    </citation>
    <scope>NUCLEOTIDE SEQUENCE [LARGE SCALE GENOMIC DNA]</scope>
    <source>
        <strain evidence="1 2">TF11-7</strain>
    </source>
</reference>